<protein>
    <submittedName>
        <fullName evidence="3">DUF1205 domain-containing protein</fullName>
    </submittedName>
</protein>
<proteinExistence type="predicted"/>
<evidence type="ECO:0000259" key="2">
    <source>
        <dbReference type="Pfam" id="PF06722"/>
    </source>
</evidence>
<name>A0ABP9RAF9_9PSEU</name>
<comment type="caution">
    <text evidence="3">The sequence shown here is derived from an EMBL/GenBank/DDBJ whole genome shotgun (WGS) entry which is preliminary data.</text>
</comment>
<dbReference type="PANTHER" id="PTHR48050">
    <property type="entry name" value="STEROL 3-BETA-GLUCOSYLTRANSFERASE"/>
    <property type="match status" value="1"/>
</dbReference>
<dbReference type="CDD" id="cd03784">
    <property type="entry name" value="GT1_Gtf-like"/>
    <property type="match status" value="1"/>
</dbReference>
<dbReference type="InterPro" id="IPR050426">
    <property type="entry name" value="Glycosyltransferase_28"/>
</dbReference>
<dbReference type="Proteomes" id="UP001428817">
    <property type="component" value="Unassembled WGS sequence"/>
</dbReference>
<evidence type="ECO:0000313" key="4">
    <source>
        <dbReference type="Proteomes" id="UP001428817"/>
    </source>
</evidence>
<dbReference type="InterPro" id="IPR002213">
    <property type="entry name" value="UDP_glucos_trans"/>
</dbReference>
<gene>
    <name evidence="3" type="ORF">GCM10023321_76880</name>
</gene>
<dbReference type="PANTHER" id="PTHR48050:SF13">
    <property type="entry name" value="STEROL 3-BETA-GLUCOSYLTRANSFERASE UGT80A2"/>
    <property type="match status" value="1"/>
</dbReference>
<dbReference type="EMBL" id="BAABJP010000058">
    <property type="protein sequence ID" value="GAA5174020.1"/>
    <property type="molecule type" value="Genomic_DNA"/>
</dbReference>
<dbReference type="SUPFAM" id="SSF53756">
    <property type="entry name" value="UDP-Glycosyltransferase/glycogen phosphorylase"/>
    <property type="match status" value="1"/>
</dbReference>
<keyword evidence="4" id="KW-1185">Reference proteome</keyword>
<evidence type="ECO:0000256" key="1">
    <source>
        <dbReference type="SAM" id="MobiDB-lite"/>
    </source>
</evidence>
<dbReference type="Pfam" id="PF06722">
    <property type="entry name" value="EryCIII-like_C"/>
    <property type="match status" value="1"/>
</dbReference>
<dbReference type="InterPro" id="IPR010610">
    <property type="entry name" value="EryCIII-like_C"/>
</dbReference>
<feature type="region of interest" description="Disordered" evidence="1">
    <location>
        <begin position="225"/>
        <end position="254"/>
    </location>
</feature>
<evidence type="ECO:0000313" key="3">
    <source>
        <dbReference type="EMBL" id="GAA5174020.1"/>
    </source>
</evidence>
<dbReference type="Gene3D" id="3.40.50.2000">
    <property type="entry name" value="Glycogen Phosphorylase B"/>
    <property type="match status" value="2"/>
</dbReference>
<accession>A0ABP9RAF9</accession>
<reference evidence="4" key="1">
    <citation type="journal article" date="2019" name="Int. J. Syst. Evol. Microbiol.">
        <title>The Global Catalogue of Microorganisms (GCM) 10K type strain sequencing project: providing services to taxonomists for standard genome sequencing and annotation.</title>
        <authorList>
            <consortium name="The Broad Institute Genomics Platform"/>
            <consortium name="The Broad Institute Genome Sequencing Center for Infectious Disease"/>
            <person name="Wu L."/>
            <person name="Ma J."/>
        </authorList>
    </citation>
    <scope>NUCLEOTIDE SEQUENCE [LARGE SCALE GENOMIC DNA]</scope>
    <source>
        <strain evidence="4">JCM 18303</strain>
    </source>
</reference>
<organism evidence="3 4">
    <name type="scientific">Pseudonocardia eucalypti</name>
    <dbReference type="NCBI Taxonomy" id="648755"/>
    <lineage>
        <taxon>Bacteria</taxon>
        <taxon>Bacillati</taxon>
        <taxon>Actinomycetota</taxon>
        <taxon>Actinomycetes</taxon>
        <taxon>Pseudonocardiales</taxon>
        <taxon>Pseudonocardiaceae</taxon>
        <taxon>Pseudonocardia</taxon>
    </lineage>
</organism>
<feature type="domain" description="Erythromycin biosynthesis protein CIII-like C-terminal" evidence="2">
    <location>
        <begin position="259"/>
        <end position="387"/>
    </location>
</feature>
<sequence>MLRVLCTVWSVRSHLVPLLPALRALLTGGADVLVVTTPALAGEVAATGARAVPMLRDPEGASDGPDYGSPLSNALAAVQAAAGLRRRADELIELAREFRPDVVIRDDTEFAGYLAAERLGLPLVCLAGAMSNALDPAAISVVIDDYRRDLGLPALADPGGLYPGPVLDYLPEELSVAVHPPKRALRFRQPQWDEPDSALPESVAAAPAGRPVVFAAIGTAWRTWREQPGGSRHGSGAQLGARRKHGGRPGESPEDAVRTLLDALSRVDCAALVSTGGMDCAGMPRADHVTVRDLVPQRLVLQASALFCTHGGYNSIREAVRAGVPMLVRPSTMDQPSNAEAVARLGLGSVTLGLGADELADRIRQALADTELAERAAWARRRTLALPPVETLPDVLHSELLPA</sequence>